<gene>
    <name evidence="2" type="ORF">EDB92DRAFT_288586</name>
</gene>
<feature type="region of interest" description="Disordered" evidence="1">
    <location>
        <begin position="275"/>
        <end position="312"/>
    </location>
</feature>
<accession>A0AAD4QF36</accession>
<name>A0AAD4QF36_9AGAM</name>
<comment type="caution">
    <text evidence="2">The sequence shown here is derived from an EMBL/GenBank/DDBJ whole genome shotgun (WGS) entry which is preliminary data.</text>
</comment>
<feature type="compositionally biased region" description="Basic residues" evidence="1">
    <location>
        <begin position="283"/>
        <end position="305"/>
    </location>
</feature>
<keyword evidence="3" id="KW-1185">Reference proteome</keyword>
<sequence>MSTLPKNSESRSSKALSTPGTITSFHLPPPLSLDRRTDWRALPPDASPSPRSHIPSDEEIIEAIAFVWCIHWNSFSTMDAAGLRARILAQRPSWHLLEKRVANVRSRALADGRLRRPAHEVGLRMQPSMDEVRLREHAYDFDPQWRSARRAHVCKLLKSFEITSGEVVWGQLAAFVSGMKSGVRDKGNAALATASSSSPWRFRTAARPGIWHVRKLPTSLRPLLSCLTLTAATATDRACKRGSNTLLPVTADRLPPAPRKRRPHVRPRPCALWRRGCPLRGPPQRRRLGRRGPRRHDPHHRRRRPGGMERPLGAQMADVPRWHMAGQAPRRRGALGASRRAAYAGRVLHRRRARPRGATPYRAVKKNLFVCYSRTLQLDSHPN</sequence>
<organism evidence="2 3">
    <name type="scientific">Lactarius akahatsu</name>
    <dbReference type="NCBI Taxonomy" id="416441"/>
    <lineage>
        <taxon>Eukaryota</taxon>
        <taxon>Fungi</taxon>
        <taxon>Dikarya</taxon>
        <taxon>Basidiomycota</taxon>
        <taxon>Agaricomycotina</taxon>
        <taxon>Agaricomycetes</taxon>
        <taxon>Russulales</taxon>
        <taxon>Russulaceae</taxon>
        <taxon>Lactarius</taxon>
    </lineage>
</organism>
<dbReference type="Proteomes" id="UP001201163">
    <property type="component" value="Unassembled WGS sequence"/>
</dbReference>
<feature type="region of interest" description="Disordered" evidence="1">
    <location>
        <begin position="249"/>
        <end position="268"/>
    </location>
</feature>
<feature type="compositionally biased region" description="Polar residues" evidence="1">
    <location>
        <begin position="13"/>
        <end position="24"/>
    </location>
</feature>
<proteinExistence type="predicted"/>
<evidence type="ECO:0000256" key="1">
    <source>
        <dbReference type="SAM" id="MobiDB-lite"/>
    </source>
</evidence>
<reference evidence="2" key="1">
    <citation type="submission" date="2022-01" db="EMBL/GenBank/DDBJ databases">
        <title>Comparative genomics reveals a dynamic genome evolution in the ectomycorrhizal milk-cap (Lactarius) mushrooms.</title>
        <authorList>
            <consortium name="DOE Joint Genome Institute"/>
            <person name="Lebreton A."/>
            <person name="Tang N."/>
            <person name="Kuo A."/>
            <person name="LaButti K."/>
            <person name="Drula E."/>
            <person name="Barry K."/>
            <person name="Clum A."/>
            <person name="Lipzen A."/>
            <person name="Mousain D."/>
            <person name="Ng V."/>
            <person name="Wang R."/>
            <person name="Wang X."/>
            <person name="Dai Y."/>
            <person name="Henrissat B."/>
            <person name="Grigoriev I.V."/>
            <person name="Guerin-Laguette A."/>
            <person name="Yu F."/>
            <person name="Martin F.M."/>
        </authorList>
    </citation>
    <scope>NUCLEOTIDE SEQUENCE</scope>
    <source>
        <strain evidence="2">QP</strain>
    </source>
</reference>
<protein>
    <submittedName>
        <fullName evidence="2">Uncharacterized protein</fullName>
    </submittedName>
</protein>
<evidence type="ECO:0000313" key="2">
    <source>
        <dbReference type="EMBL" id="KAH8994551.1"/>
    </source>
</evidence>
<feature type="compositionally biased region" description="Basic residues" evidence="1">
    <location>
        <begin position="258"/>
        <end position="267"/>
    </location>
</feature>
<dbReference type="EMBL" id="JAKELL010000014">
    <property type="protein sequence ID" value="KAH8994551.1"/>
    <property type="molecule type" value="Genomic_DNA"/>
</dbReference>
<feature type="region of interest" description="Disordered" evidence="1">
    <location>
        <begin position="1"/>
        <end position="29"/>
    </location>
</feature>
<dbReference type="AlphaFoldDB" id="A0AAD4QF36"/>
<evidence type="ECO:0000313" key="3">
    <source>
        <dbReference type="Proteomes" id="UP001201163"/>
    </source>
</evidence>